<evidence type="ECO:0000313" key="1">
    <source>
        <dbReference type="EMBL" id="TDR36609.1"/>
    </source>
</evidence>
<sequence>MSRICGTMPHHFQLAAMSEQYRDERRTVELQAARLNTTPTPRVTTIPVVVHVLYSTATENVSDAQIDSQIRVLNEDFRKRNADIVHVPAPFAPYASDAMIEFVLANRDPDGNETTGITRTAVDGPYPYDENDDEATLKLDALVKRNGTGIDAWPAGSYLNLWVCPIQAGLLGYAVQIHLQLGTR</sequence>
<keyword evidence="2" id="KW-1185">Reference proteome</keyword>
<dbReference type="GO" id="GO:0008237">
    <property type="term" value="F:metallopeptidase activity"/>
    <property type="evidence" value="ECO:0007669"/>
    <property type="project" value="InterPro"/>
</dbReference>
<dbReference type="RefSeq" id="WP_133821895.1">
    <property type="nucleotide sequence ID" value="NZ_SNZH01000028.1"/>
</dbReference>
<dbReference type="EMBL" id="SNZH01000028">
    <property type="protein sequence ID" value="TDR36609.1"/>
    <property type="molecule type" value="Genomic_DNA"/>
</dbReference>
<dbReference type="InterPro" id="IPR024079">
    <property type="entry name" value="MetalloPept_cat_dom_sf"/>
</dbReference>
<evidence type="ECO:0000313" key="2">
    <source>
        <dbReference type="Proteomes" id="UP000295293"/>
    </source>
</evidence>
<gene>
    <name evidence="1" type="ORF">DFR29_12830</name>
</gene>
<dbReference type="OrthoDB" id="6278496at2"/>
<dbReference type="AlphaFoldDB" id="A0A4R6YIC3"/>
<dbReference type="Proteomes" id="UP000295293">
    <property type="component" value="Unassembled WGS sequence"/>
</dbReference>
<name>A0A4R6YIC3_9GAMM</name>
<dbReference type="Gene3D" id="3.40.390.10">
    <property type="entry name" value="Collagenase (Catalytic Domain)"/>
    <property type="match status" value="1"/>
</dbReference>
<protein>
    <submittedName>
        <fullName evidence="1">Uncharacterized protein</fullName>
    </submittedName>
</protein>
<proteinExistence type="predicted"/>
<reference evidence="1 2" key="1">
    <citation type="submission" date="2019-03" db="EMBL/GenBank/DDBJ databases">
        <title>Genomic Encyclopedia of Type Strains, Phase IV (KMG-IV): sequencing the most valuable type-strain genomes for metagenomic binning, comparative biology and taxonomic classification.</title>
        <authorList>
            <person name="Goeker M."/>
        </authorList>
    </citation>
    <scope>NUCLEOTIDE SEQUENCE [LARGE SCALE GENOMIC DNA]</scope>
    <source>
        <strain evidence="1 2">DSM 21667</strain>
    </source>
</reference>
<organism evidence="1 2">
    <name type="scientific">Tahibacter aquaticus</name>
    <dbReference type="NCBI Taxonomy" id="520092"/>
    <lineage>
        <taxon>Bacteria</taxon>
        <taxon>Pseudomonadati</taxon>
        <taxon>Pseudomonadota</taxon>
        <taxon>Gammaproteobacteria</taxon>
        <taxon>Lysobacterales</taxon>
        <taxon>Rhodanobacteraceae</taxon>
        <taxon>Tahibacter</taxon>
    </lineage>
</organism>
<comment type="caution">
    <text evidence="1">The sequence shown here is derived from an EMBL/GenBank/DDBJ whole genome shotgun (WGS) entry which is preliminary data.</text>
</comment>
<accession>A0A4R6YIC3</accession>